<comment type="caution">
    <text evidence="2">The sequence shown here is derived from an EMBL/GenBank/DDBJ whole genome shotgun (WGS) entry which is preliminary data.</text>
</comment>
<dbReference type="EMBL" id="BSYO01000003">
    <property type="protein sequence ID" value="GMH02688.1"/>
    <property type="molecule type" value="Genomic_DNA"/>
</dbReference>
<evidence type="ECO:0000256" key="1">
    <source>
        <dbReference type="SAM" id="MobiDB-lite"/>
    </source>
</evidence>
<protein>
    <submittedName>
        <fullName evidence="2">Uncharacterized protein</fullName>
    </submittedName>
</protein>
<feature type="compositionally biased region" description="Polar residues" evidence="1">
    <location>
        <begin position="33"/>
        <end position="47"/>
    </location>
</feature>
<feature type="compositionally biased region" description="Basic and acidic residues" evidence="1">
    <location>
        <begin position="9"/>
        <end position="19"/>
    </location>
</feature>
<dbReference type="AlphaFoldDB" id="A0AAD3S1K9"/>
<sequence>MKHLLPKASVRDGKAEPSRIHVMNRDFQPMESLEQSKSGDSSKTGSRASLADQPEVEAMSSEENFSDHHADSSPLSPDLQPITLTLASMEAEKWKGEWEGGQIEGTDQRKERKRGRGIGDREREEGSDVRQ</sequence>
<feature type="region of interest" description="Disordered" evidence="1">
    <location>
        <begin position="1"/>
        <end position="131"/>
    </location>
</feature>
<reference evidence="2" key="1">
    <citation type="submission" date="2023-05" db="EMBL/GenBank/DDBJ databases">
        <title>Nepenthes gracilis genome sequencing.</title>
        <authorList>
            <person name="Fukushima K."/>
        </authorList>
    </citation>
    <scope>NUCLEOTIDE SEQUENCE</scope>
    <source>
        <strain evidence="2">SING2019-196</strain>
    </source>
</reference>
<dbReference type="Proteomes" id="UP001279734">
    <property type="component" value="Unassembled WGS sequence"/>
</dbReference>
<organism evidence="2 3">
    <name type="scientific">Nepenthes gracilis</name>
    <name type="common">Slender pitcher plant</name>
    <dbReference type="NCBI Taxonomy" id="150966"/>
    <lineage>
        <taxon>Eukaryota</taxon>
        <taxon>Viridiplantae</taxon>
        <taxon>Streptophyta</taxon>
        <taxon>Embryophyta</taxon>
        <taxon>Tracheophyta</taxon>
        <taxon>Spermatophyta</taxon>
        <taxon>Magnoliopsida</taxon>
        <taxon>eudicotyledons</taxon>
        <taxon>Gunneridae</taxon>
        <taxon>Pentapetalae</taxon>
        <taxon>Caryophyllales</taxon>
        <taxon>Nepenthaceae</taxon>
        <taxon>Nepenthes</taxon>
    </lineage>
</organism>
<feature type="compositionally biased region" description="Basic and acidic residues" evidence="1">
    <location>
        <begin position="117"/>
        <end position="131"/>
    </location>
</feature>
<evidence type="ECO:0000313" key="2">
    <source>
        <dbReference type="EMBL" id="GMH02688.1"/>
    </source>
</evidence>
<name>A0AAD3S1K9_NEPGR</name>
<keyword evidence="3" id="KW-1185">Reference proteome</keyword>
<proteinExistence type="predicted"/>
<accession>A0AAD3S1K9</accession>
<evidence type="ECO:0000313" key="3">
    <source>
        <dbReference type="Proteomes" id="UP001279734"/>
    </source>
</evidence>
<gene>
    <name evidence="2" type="ORF">Nepgr_004527</name>
</gene>